<feature type="coiled-coil region" evidence="1">
    <location>
        <begin position="387"/>
        <end position="470"/>
    </location>
</feature>
<organism evidence="3 4">
    <name type="scientific">Arthrobacter stackebrandtii</name>
    <dbReference type="NCBI Taxonomy" id="272161"/>
    <lineage>
        <taxon>Bacteria</taxon>
        <taxon>Bacillati</taxon>
        <taxon>Actinomycetota</taxon>
        <taxon>Actinomycetes</taxon>
        <taxon>Micrococcales</taxon>
        <taxon>Micrococcaceae</taxon>
        <taxon>Arthrobacter</taxon>
    </lineage>
</organism>
<evidence type="ECO:0000256" key="1">
    <source>
        <dbReference type="SAM" id="Coils"/>
    </source>
</evidence>
<dbReference type="RefSeq" id="WP_209677188.1">
    <property type="nucleotide sequence ID" value="NZ_JAGIOI010000001.1"/>
</dbReference>
<comment type="caution">
    <text evidence="3">The sequence shown here is derived from an EMBL/GenBank/DDBJ whole genome shotgun (WGS) entry which is preliminary data.</text>
</comment>
<reference evidence="3 4" key="1">
    <citation type="submission" date="2021-03" db="EMBL/GenBank/DDBJ databases">
        <title>Sequencing the genomes of 1000 actinobacteria strains.</title>
        <authorList>
            <person name="Klenk H.-P."/>
        </authorList>
    </citation>
    <scope>NUCLEOTIDE SEQUENCE [LARGE SCALE GENOMIC DNA]</scope>
    <source>
        <strain evidence="3 4">DSM 16005</strain>
    </source>
</reference>
<evidence type="ECO:0000313" key="3">
    <source>
        <dbReference type="EMBL" id="MBP2411815.1"/>
    </source>
</evidence>
<dbReference type="Proteomes" id="UP000711614">
    <property type="component" value="Unassembled WGS sequence"/>
</dbReference>
<name>A0ABS4YTM7_9MICC</name>
<dbReference type="InterPro" id="IPR012340">
    <property type="entry name" value="NA-bd_OB-fold"/>
</dbReference>
<protein>
    <recommendedName>
        <fullName evidence="5">S1 motif domain-containing protein</fullName>
    </recommendedName>
</protein>
<proteinExistence type="predicted"/>
<accession>A0ABS4YTM7</accession>
<keyword evidence="1" id="KW-0175">Coiled coil</keyword>
<dbReference type="EMBL" id="JAGIOI010000001">
    <property type="protein sequence ID" value="MBP2411815.1"/>
    <property type="molecule type" value="Genomic_DNA"/>
</dbReference>
<feature type="region of interest" description="Disordered" evidence="2">
    <location>
        <begin position="1"/>
        <end position="37"/>
    </location>
</feature>
<evidence type="ECO:0008006" key="5">
    <source>
        <dbReference type="Google" id="ProtNLM"/>
    </source>
</evidence>
<gene>
    <name evidence="3" type="ORF">JOF48_000614</name>
</gene>
<evidence type="ECO:0000313" key="4">
    <source>
        <dbReference type="Proteomes" id="UP000711614"/>
    </source>
</evidence>
<sequence length="614" mass="66181">MPAQKNRNRPASPTGPAAAPASGSFPAPGTPPALPARLGGTELAEYLRDPQRSRTVVVISHLPRNPLRYDAAALTAMLAGGAEVYELANGIETRKLESGLGDDMHIFGNAARVYPCGLGWTTRISSPHLLHHAGQLPALYEKIEMEVLAAEHAGRPAAAPATASLPVVAEARVLGFPSADRAMVEMAADGTQAVIRSEDLLPDIPIDWLVSKGQVLSGVLDAAAGTFDVRGLVLPPLSPIKKYRHGDVAMARVVSVRPDHATVLLWPGSTFRIGVADISSNDLDSAEDLLTEDEVVRVRVHYDNGAVRLSMLDVDDDEAAVPAPPLLRGGPPWLDPERPYASIPHRGAPVSVPAPCPAAGAGATLPTAVGHGLDREPPTAAERRTALKTTQLELDSARHTIDELLAETRKKGATDQLARVLQDQVAEHREAAADLARRLNDAERQLAAVKEELARTKASLVQSRQRLRADASRSEKAAGPLFLEPDKQFHYELTQAWAETVPPHDKASHTLGTYRLGQHFLASWSVLTEPQRVRALRAVVDLVADRQGPLRKREPHHLRSNEGAHAAAVMRGHDVCMRLYVEQKTPGALRLHYWKLAGGGLELHEVVPHDVVKP</sequence>
<feature type="compositionally biased region" description="Low complexity" evidence="2">
    <location>
        <begin position="10"/>
        <end position="27"/>
    </location>
</feature>
<keyword evidence="4" id="KW-1185">Reference proteome</keyword>
<dbReference type="SUPFAM" id="SSF50249">
    <property type="entry name" value="Nucleic acid-binding proteins"/>
    <property type="match status" value="1"/>
</dbReference>
<evidence type="ECO:0000256" key="2">
    <source>
        <dbReference type="SAM" id="MobiDB-lite"/>
    </source>
</evidence>